<dbReference type="PROSITE" id="PS50928">
    <property type="entry name" value="ABC_TM1"/>
    <property type="match status" value="1"/>
</dbReference>
<accession>A0ABW3D8F4</accession>
<dbReference type="CDD" id="cd06261">
    <property type="entry name" value="TM_PBP2"/>
    <property type="match status" value="1"/>
</dbReference>
<dbReference type="InterPro" id="IPR035906">
    <property type="entry name" value="MetI-like_sf"/>
</dbReference>
<keyword evidence="5" id="KW-0029">Amino-acid transport</keyword>
<dbReference type="PANTHER" id="PTHR30614:SF0">
    <property type="entry name" value="L-CYSTINE TRANSPORT SYSTEM PERMEASE PROTEIN TCYL"/>
    <property type="match status" value="1"/>
</dbReference>
<keyword evidence="2 8" id="KW-0813">Transport</keyword>
<evidence type="ECO:0000313" key="11">
    <source>
        <dbReference type="Proteomes" id="UP001597120"/>
    </source>
</evidence>
<organism evidence="10 11">
    <name type="scientific">Paenibacillus residui</name>
    <dbReference type="NCBI Taxonomy" id="629724"/>
    <lineage>
        <taxon>Bacteria</taxon>
        <taxon>Bacillati</taxon>
        <taxon>Bacillota</taxon>
        <taxon>Bacilli</taxon>
        <taxon>Bacillales</taxon>
        <taxon>Paenibacillaceae</taxon>
        <taxon>Paenibacillus</taxon>
    </lineage>
</organism>
<feature type="domain" description="ABC transmembrane type-1" evidence="9">
    <location>
        <begin position="19"/>
        <end position="210"/>
    </location>
</feature>
<dbReference type="Pfam" id="PF00528">
    <property type="entry name" value="BPD_transp_1"/>
    <property type="match status" value="1"/>
</dbReference>
<evidence type="ECO:0000256" key="5">
    <source>
        <dbReference type="ARBA" id="ARBA00022970"/>
    </source>
</evidence>
<feature type="transmembrane region" description="Helical" evidence="8">
    <location>
        <begin position="189"/>
        <end position="209"/>
    </location>
</feature>
<keyword evidence="4 8" id="KW-0812">Transmembrane</keyword>
<evidence type="ECO:0000256" key="8">
    <source>
        <dbReference type="RuleBase" id="RU363032"/>
    </source>
</evidence>
<evidence type="ECO:0000256" key="2">
    <source>
        <dbReference type="ARBA" id="ARBA00022448"/>
    </source>
</evidence>
<evidence type="ECO:0000256" key="1">
    <source>
        <dbReference type="ARBA" id="ARBA00004651"/>
    </source>
</evidence>
<evidence type="ECO:0000259" key="9">
    <source>
        <dbReference type="PROSITE" id="PS50928"/>
    </source>
</evidence>
<dbReference type="InterPro" id="IPR010065">
    <property type="entry name" value="AA_ABC_transptr_permease_3TM"/>
</dbReference>
<evidence type="ECO:0000256" key="4">
    <source>
        <dbReference type="ARBA" id="ARBA00022692"/>
    </source>
</evidence>
<dbReference type="PANTHER" id="PTHR30614">
    <property type="entry name" value="MEMBRANE COMPONENT OF AMINO ACID ABC TRANSPORTER"/>
    <property type="match status" value="1"/>
</dbReference>
<dbReference type="NCBIfam" id="TIGR01726">
    <property type="entry name" value="HEQRo_perm_3TM"/>
    <property type="match status" value="1"/>
</dbReference>
<dbReference type="InterPro" id="IPR000515">
    <property type="entry name" value="MetI-like"/>
</dbReference>
<comment type="caution">
    <text evidence="10">The sequence shown here is derived from an EMBL/GenBank/DDBJ whole genome shotgun (WGS) entry which is preliminary data.</text>
</comment>
<dbReference type="SUPFAM" id="SSF161098">
    <property type="entry name" value="MetI-like"/>
    <property type="match status" value="1"/>
</dbReference>
<keyword evidence="6 8" id="KW-1133">Transmembrane helix</keyword>
<keyword evidence="11" id="KW-1185">Reference proteome</keyword>
<keyword evidence="3" id="KW-1003">Cell membrane</keyword>
<comment type="similarity">
    <text evidence="8">Belongs to the binding-protein-dependent transport system permease family.</text>
</comment>
<dbReference type="RefSeq" id="WP_144941112.1">
    <property type="nucleotide sequence ID" value="NZ_JBHTIU010000028.1"/>
</dbReference>
<dbReference type="InterPro" id="IPR043429">
    <property type="entry name" value="ArtM/GltK/GlnP/TcyL/YhdX-like"/>
</dbReference>
<comment type="subcellular location">
    <subcellularLocation>
        <location evidence="1 8">Cell membrane</location>
        <topology evidence="1 8">Multi-pass membrane protein</topology>
    </subcellularLocation>
</comment>
<evidence type="ECO:0000256" key="7">
    <source>
        <dbReference type="ARBA" id="ARBA00023136"/>
    </source>
</evidence>
<evidence type="ECO:0000256" key="6">
    <source>
        <dbReference type="ARBA" id="ARBA00022989"/>
    </source>
</evidence>
<dbReference type="EMBL" id="JBHTIU010000028">
    <property type="protein sequence ID" value="MFD0869261.1"/>
    <property type="molecule type" value="Genomic_DNA"/>
</dbReference>
<protein>
    <submittedName>
        <fullName evidence="10">Amino acid ABC transporter permease</fullName>
    </submittedName>
</protein>
<dbReference type="Proteomes" id="UP001597120">
    <property type="component" value="Unassembled WGS sequence"/>
</dbReference>
<sequence length="223" mass="25041">MNFDPSYIFELLPKIAKYIPITLLIAVVSMIIAVVIGLVLALIRNSQLKVLRSLAGVYISFFRAIPMLVQLFLIYYGLPQLFPFFSKMDAVTAAIIGFGFKQAAFLAEIFRAAFLAVEKGQMEACLTGGMTKMQAYRRVILPQAARIALPATGNIFISLIKETSLAFTLGVVEIFAEAKMQAAESFRFFEAYLAVALIYWGLIVVYSYLQERLEKFLDRPYKT</sequence>
<dbReference type="Gene3D" id="1.10.3720.10">
    <property type="entry name" value="MetI-like"/>
    <property type="match status" value="1"/>
</dbReference>
<feature type="transmembrane region" description="Helical" evidence="8">
    <location>
        <begin position="55"/>
        <end position="78"/>
    </location>
</feature>
<evidence type="ECO:0000256" key="3">
    <source>
        <dbReference type="ARBA" id="ARBA00022475"/>
    </source>
</evidence>
<evidence type="ECO:0000313" key="10">
    <source>
        <dbReference type="EMBL" id="MFD0869261.1"/>
    </source>
</evidence>
<keyword evidence="7 8" id="KW-0472">Membrane</keyword>
<reference evidence="11" key="1">
    <citation type="journal article" date="2019" name="Int. J. Syst. Evol. Microbiol.">
        <title>The Global Catalogue of Microorganisms (GCM) 10K type strain sequencing project: providing services to taxonomists for standard genome sequencing and annotation.</title>
        <authorList>
            <consortium name="The Broad Institute Genomics Platform"/>
            <consortium name="The Broad Institute Genome Sequencing Center for Infectious Disease"/>
            <person name="Wu L."/>
            <person name="Ma J."/>
        </authorList>
    </citation>
    <scope>NUCLEOTIDE SEQUENCE [LARGE SCALE GENOMIC DNA]</scope>
    <source>
        <strain evidence="11">CCUG 57263</strain>
    </source>
</reference>
<name>A0ABW3D8F4_9BACL</name>
<feature type="transmembrane region" description="Helical" evidence="8">
    <location>
        <begin position="20"/>
        <end position="43"/>
    </location>
</feature>
<feature type="transmembrane region" description="Helical" evidence="8">
    <location>
        <begin position="90"/>
        <end position="110"/>
    </location>
</feature>
<gene>
    <name evidence="10" type="ORF">ACFQ03_08860</name>
</gene>
<proteinExistence type="inferred from homology"/>